<gene>
    <name evidence="2" type="ORF">RND81_01G020600</name>
</gene>
<sequence length="134" mass="15540">MYSYGNIDLQEVFDRVLEFAAEKKLSDEQMIRRLFVFTETEIVGQFWEIREYAEMQRKFLEKGYEKVPEIVFWNVKNSVGGFNVRCDEPGVGVVSGFSKNLIGLFVHELADFTPEADMDAAISSPEYDLLEIYD</sequence>
<dbReference type="AlphaFoldDB" id="A0AAW1NFI6"/>
<dbReference type="EMBL" id="JBDFQZ010000001">
    <property type="protein sequence ID" value="KAK9755375.1"/>
    <property type="molecule type" value="Genomic_DNA"/>
</dbReference>
<evidence type="ECO:0000259" key="1">
    <source>
        <dbReference type="Pfam" id="PF25043"/>
    </source>
</evidence>
<protein>
    <recommendedName>
        <fullName evidence="1">DUF7788 domain-containing protein</fullName>
    </recommendedName>
</protein>
<dbReference type="PANTHER" id="PTHR31373">
    <property type="entry name" value="OS06G0652100 PROTEIN"/>
    <property type="match status" value="1"/>
</dbReference>
<dbReference type="Pfam" id="PF25043">
    <property type="entry name" value="DUF7788"/>
    <property type="match status" value="1"/>
</dbReference>
<proteinExistence type="predicted"/>
<dbReference type="InterPro" id="IPR056690">
    <property type="entry name" value="DUF7788"/>
</dbReference>
<feature type="domain" description="DUF7788" evidence="1">
    <location>
        <begin position="6"/>
        <end position="109"/>
    </location>
</feature>
<evidence type="ECO:0000313" key="3">
    <source>
        <dbReference type="Proteomes" id="UP001443914"/>
    </source>
</evidence>
<keyword evidence="3" id="KW-1185">Reference proteome</keyword>
<reference evidence="2" key="1">
    <citation type="submission" date="2024-03" db="EMBL/GenBank/DDBJ databases">
        <title>WGS assembly of Saponaria officinalis var. Norfolk2.</title>
        <authorList>
            <person name="Jenkins J."/>
            <person name="Shu S."/>
            <person name="Grimwood J."/>
            <person name="Barry K."/>
            <person name="Goodstein D."/>
            <person name="Schmutz J."/>
            <person name="Leebens-Mack J."/>
            <person name="Osbourn A."/>
        </authorList>
    </citation>
    <scope>NUCLEOTIDE SEQUENCE [LARGE SCALE GENOMIC DNA]</scope>
    <source>
        <strain evidence="2">JIC</strain>
    </source>
</reference>
<dbReference type="InterPro" id="IPR011205">
    <property type="entry name" value="UCP015417_vWA"/>
</dbReference>
<accession>A0AAW1NFI6</accession>
<name>A0AAW1NFI6_SAPOF</name>
<organism evidence="2 3">
    <name type="scientific">Saponaria officinalis</name>
    <name type="common">Common soapwort</name>
    <name type="synonym">Lychnis saponaria</name>
    <dbReference type="NCBI Taxonomy" id="3572"/>
    <lineage>
        <taxon>Eukaryota</taxon>
        <taxon>Viridiplantae</taxon>
        <taxon>Streptophyta</taxon>
        <taxon>Embryophyta</taxon>
        <taxon>Tracheophyta</taxon>
        <taxon>Spermatophyta</taxon>
        <taxon>Magnoliopsida</taxon>
        <taxon>eudicotyledons</taxon>
        <taxon>Gunneridae</taxon>
        <taxon>Pentapetalae</taxon>
        <taxon>Caryophyllales</taxon>
        <taxon>Caryophyllaceae</taxon>
        <taxon>Caryophylleae</taxon>
        <taxon>Saponaria</taxon>
    </lineage>
</organism>
<evidence type="ECO:0000313" key="2">
    <source>
        <dbReference type="EMBL" id="KAK9755375.1"/>
    </source>
</evidence>
<dbReference type="Proteomes" id="UP001443914">
    <property type="component" value="Unassembled WGS sequence"/>
</dbReference>
<comment type="caution">
    <text evidence="2">The sequence shown here is derived from an EMBL/GenBank/DDBJ whole genome shotgun (WGS) entry which is preliminary data.</text>
</comment>
<dbReference type="PANTHER" id="PTHR31373:SF27">
    <property type="entry name" value="TROVE DOMAIN-CONTAINING PROTEIN"/>
    <property type="match status" value="1"/>
</dbReference>